<reference evidence="7 8" key="1">
    <citation type="submission" date="2024-05" db="EMBL/GenBank/DDBJ databases">
        <authorList>
            <person name="Liu Q."/>
            <person name="Xin Y.-H."/>
        </authorList>
    </citation>
    <scope>NUCLEOTIDE SEQUENCE [LARGE SCALE GENOMIC DNA]</scope>
    <source>
        <strain evidence="7 8">CGMCC 1.10181</strain>
    </source>
</reference>
<accession>A0ABU9Y0P3</accession>
<keyword evidence="8" id="KW-1185">Reference proteome</keyword>
<evidence type="ECO:0000256" key="3">
    <source>
        <dbReference type="ARBA" id="ARBA00022598"/>
    </source>
</evidence>
<dbReference type="SUPFAM" id="SSF56091">
    <property type="entry name" value="DNA ligase/mRNA capping enzyme, catalytic domain"/>
    <property type="match status" value="1"/>
</dbReference>
<evidence type="ECO:0000313" key="8">
    <source>
        <dbReference type="Proteomes" id="UP001419910"/>
    </source>
</evidence>
<dbReference type="Gene3D" id="3.30.470.30">
    <property type="entry name" value="DNA ligase/mRNA capping enzyme"/>
    <property type="match status" value="1"/>
</dbReference>
<dbReference type="InterPro" id="IPR012309">
    <property type="entry name" value="DNA_ligase_ATP-dep_C"/>
</dbReference>
<feature type="domain" description="DNA ligase ATP-dependent C-terminal" evidence="6">
    <location>
        <begin position="218"/>
        <end position="317"/>
    </location>
</feature>
<evidence type="ECO:0000313" key="7">
    <source>
        <dbReference type="EMBL" id="MEN2789373.1"/>
    </source>
</evidence>
<name>A0ABU9Y0P3_9SPHN</name>
<evidence type="ECO:0000256" key="4">
    <source>
        <dbReference type="ARBA" id="ARBA00034003"/>
    </source>
</evidence>
<dbReference type="SUPFAM" id="SSF50249">
    <property type="entry name" value="Nucleic acid-binding proteins"/>
    <property type="match status" value="1"/>
</dbReference>
<dbReference type="EMBL" id="JBDIME010000004">
    <property type="protein sequence ID" value="MEN2789373.1"/>
    <property type="molecule type" value="Genomic_DNA"/>
</dbReference>
<dbReference type="RefSeq" id="WP_343887326.1">
    <property type="nucleotide sequence ID" value="NZ_BAAAEH010000002.1"/>
</dbReference>
<keyword evidence="3 7" id="KW-0436">Ligase</keyword>
<dbReference type="InterPro" id="IPR016059">
    <property type="entry name" value="DNA_ligase_ATP-dep_CS"/>
</dbReference>
<dbReference type="InterPro" id="IPR044117">
    <property type="entry name" value="OBF_LigC-like"/>
</dbReference>
<dbReference type="InterPro" id="IPR012340">
    <property type="entry name" value="NA-bd_OB-fold"/>
</dbReference>
<dbReference type="PANTHER" id="PTHR45674:SF4">
    <property type="entry name" value="DNA LIGASE 1"/>
    <property type="match status" value="1"/>
</dbReference>
<dbReference type="GO" id="GO:0003910">
    <property type="term" value="F:DNA ligase (ATP) activity"/>
    <property type="evidence" value="ECO:0007669"/>
    <property type="project" value="UniProtKB-EC"/>
</dbReference>
<proteinExistence type="inferred from homology"/>
<dbReference type="EC" id="6.5.1.1" evidence="2"/>
<dbReference type="CDD" id="cd07970">
    <property type="entry name" value="OBF_DNA_ligase_LigC"/>
    <property type="match status" value="1"/>
</dbReference>
<comment type="similarity">
    <text evidence="1">Belongs to the ATP-dependent DNA ligase family.</text>
</comment>
<dbReference type="Pfam" id="PF04679">
    <property type="entry name" value="DNA_ligase_A_C"/>
    <property type="match status" value="1"/>
</dbReference>
<dbReference type="InterPro" id="IPR050191">
    <property type="entry name" value="ATP-dep_DNA_ligase"/>
</dbReference>
<dbReference type="InterPro" id="IPR044119">
    <property type="entry name" value="Adenylation_LigC-like"/>
</dbReference>
<dbReference type="Proteomes" id="UP001419910">
    <property type="component" value="Unassembled WGS sequence"/>
</dbReference>
<comment type="catalytic activity">
    <reaction evidence="4">
        <text>ATP + (deoxyribonucleotide)n-3'-hydroxyl + 5'-phospho-(deoxyribonucleotide)m = (deoxyribonucleotide)n+m + AMP + diphosphate.</text>
        <dbReference type="EC" id="6.5.1.1"/>
    </reaction>
</comment>
<sequence length="343" mass="37342">MIDALVKPIAPMEARLVSALPEEPGWQFEPKWDGFRAIAVRDGERVAIWSKSGRPLDRYFPELVALLLGAASTRFIVDGEIVVPRGNALSFGALQARLHPAPSRIARLSRETPAQFMLFDLLRLGDEDVTSRPLAERRPALEAFHAAEGSAALLLSPCSHDLADARAWLAEAGGALDGVVAKRLDQPYLGGERAMAKVKQRRSADCVVGGFRRTPDGSGVASLLLGLYNDEGRLDHVGFTSGLAAAERKRLLGILAPLVEAPGFTGKAPGGPSRWNDGKESEWSPLRAECVVEVGYDQVTDGRFRHGTKLLRWRPDKRPDQCTTDQLVREISPAELITLMGAR</sequence>
<comment type="caution">
    <text evidence="7">The sequence shown here is derived from an EMBL/GenBank/DDBJ whole genome shotgun (WGS) entry which is preliminary data.</text>
</comment>
<dbReference type="CDD" id="cd07905">
    <property type="entry name" value="Adenylation_DNA_ligase_LigC"/>
    <property type="match status" value="1"/>
</dbReference>
<dbReference type="InterPro" id="IPR012310">
    <property type="entry name" value="DNA_ligase_ATP-dep_cent"/>
</dbReference>
<gene>
    <name evidence="7" type="ORF">ABC974_07045</name>
</gene>
<protein>
    <recommendedName>
        <fullName evidence="2">DNA ligase (ATP)</fullName>
        <ecNumber evidence="2">6.5.1.1</ecNumber>
    </recommendedName>
</protein>
<dbReference type="Pfam" id="PF01068">
    <property type="entry name" value="DNA_ligase_A_M"/>
    <property type="match status" value="1"/>
</dbReference>
<organism evidence="7 8">
    <name type="scientific">Sphingomonas oligophenolica</name>
    <dbReference type="NCBI Taxonomy" id="301154"/>
    <lineage>
        <taxon>Bacteria</taxon>
        <taxon>Pseudomonadati</taxon>
        <taxon>Pseudomonadota</taxon>
        <taxon>Alphaproteobacteria</taxon>
        <taxon>Sphingomonadales</taxon>
        <taxon>Sphingomonadaceae</taxon>
        <taxon>Sphingomonas</taxon>
    </lineage>
</organism>
<evidence type="ECO:0000256" key="1">
    <source>
        <dbReference type="ARBA" id="ARBA00007572"/>
    </source>
</evidence>
<feature type="domain" description="ATP-dependent DNA ligase family profile" evidence="5">
    <location>
        <begin position="23"/>
        <end position="199"/>
    </location>
</feature>
<dbReference type="Gene3D" id="2.40.50.140">
    <property type="entry name" value="Nucleic acid-binding proteins"/>
    <property type="match status" value="1"/>
</dbReference>
<dbReference type="PANTHER" id="PTHR45674">
    <property type="entry name" value="DNA LIGASE 1/3 FAMILY MEMBER"/>
    <property type="match status" value="1"/>
</dbReference>
<dbReference type="PROSITE" id="PS00697">
    <property type="entry name" value="DNA_LIGASE_A1"/>
    <property type="match status" value="1"/>
</dbReference>
<dbReference type="NCBIfam" id="NF006078">
    <property type="entry name" value="PRK08224.1"/>
    <property type="match status" value="1"/>
</dbReference>
<evidence type="ECO:0000256" key="2">
    <source>
        <dbReference type="ARBA" id="ARBA00012727"/>
    </source>
</evidence>
<evidence type="ECO:0000259" key="6">
    <source>
        <dbReference type="Pfam" id="PF04679"/>
    </source>
</evidence>
<evidence type="ECO:0000259" key="5">
    <source>
        <dbReference type="Pfam" id="PF01068"/>
    </source>
</evidence>